<dbReference type="Pfam" id="PF03099">
    <property type="entry name" value="BPL_LplA_LipB"/>
    <property type="match status" value="1"/>
</dbReference>
<dbReference type="PROSITE" id="PS51733">
    <property type="entry name" value="BPL_LPL_CATALYTIC"/>
    <property type="match status" value="1"/>
</dbReference>
<dbReference type="Gene3D" id="3.30.930.10">
    <property type="entry name" value="Bira Bifunctional Protein, Domain 2"/>
    <property type="match status" value="1"/>
</dbReference>
<organism evidence="3 4">
    <name type="scientific">Lishizhenia tianjinensis</name>
    <dbReference type="NCBI Taxonomy" id="477690"/>
    <lineage>
        <taxon>Bacteria</taxon>
        <taxon>Pseudomonadati</taxon>
        <taxon>Bacteroidota</taxon>
        <taxon>Flavobacteriia</taxon>
        <taxon>Flavobacteriales</taxon>
        <taxon>Crocinitomicaceae</taxon>
        <taxon>Lishizhenia</taxon>
    </lineage>
</organism>
<keyword evidence="4" id="KW-1185">Reference proteome</keyword>
<dbReference type="GO" id="GO:0004077">
    <property type="term" value="F:biotin--[biotin carboxyl-carrier protein] ligase activity"/>
    <property type="evidence" value="ECO:0007669"/>
    <property type="project" value="InterPro"/>
</dbReference>
<proteinExistence type="predicted"/>
<dbReference type="CDD" id="cd16442">
    <property type="entry name" value="BPL"/>
    <property type="match status" value="1"/>
</dbReference>
<dbReference type="EMBL" id="FPAS01000001">
    <property type="protein sequence ID" value="SFT51897.1"/>
    <property type="molecule type" value="Genomic_DNA"/>
</dbReference>
<reference evidence="3 4" key="1">
    <citation type="submission" date="2016-10" db="EMBL/GenBank/DDBJ databases">
        <authorList>
            <person name="de Groot N.N."/>
        </authorList>
    </citation>
    <scope>NUCLEOTIDE SEQUENCE [LARGE SCALE GENOMIC DNA]</scope>
    <source>
        <strain evidence="3 4">CGMCC 1.7005</strain>
    </source>
</reference>
<dbReference type="Proteomes" id="UP000236454">
    <property type="component" value="Unassembled WGS sequence"/>
</dbReference>
<dbReference type="InterPro" id="IPR004408">
    <property type="entry name" value="Biotin_CoA_COase_ligase"/>
</dbReference>
<accession>A0A1I6YN63</accession>
<dbReference type="PANTHER" id="PTHR12835:SF5">
    <property type="entry name" value="BIOTIN--PROTEIN LIGASE"/>
    <property type="match status" value="1"/>
</dbReference>
<evidence type="ECO:0000313" key="4">
    <source>
        <dbReference type="Proteomes" id="UP000236454"/>
    </source>
</evidence>
<evidence type="ECO:0000259" key="2">
    <source>
        <dbReference type="PROSITE" id="PS51733"/>
    </source>
</evidence>
<dbReference type="InterPro" id="IPR045864">
    <property type="entry name" value="aa-tRNA-synth_II/BPL/LPL"/>
</dbReference>
<sequence>MTQTKIGHKIIHLERVDSTNNYAANEGKQGKISHGTVILADIQTNGRGQRGNTWQSDPFSNLTMSLYLTPNAIIKQNQHSLNYAVSLALKDVLVKHAENVNIKWPNDLLIGKRKIAGILIENQWGPFGIQSCIVGIGLNLNQEKFEHDLGISLSQATGKHHTPYNIMLAFCHAFQERWDSMESMGADALKKEFDKALWLRGVESTFVDAETLEEFNAILVDTDEFGNLRLQKENGRIESFRNQSIRFKDRMV</sequence>
<keyword evidence="1 3" id="KW-0436">Ligase</keyword>
<dbReference type="GO" id="GO:0005737">
    <property type="term" value="C:cytoplasm"/>
    <property type="evidence" value="ECO:0007669"/>
    <property type="project" value="TreeGrafter"/>
</dbReference>
<evidence type="ECO:0000313" key="3">
    <source>
        <dbReference type="EMBL" id="SFT51897.1"/>
    </source>
</evidence>
<dbReference type="NCBIfam" id="TIGR00121">
    <property type="entry name" value="birA_ligase"/>
    <property type="match status" value="1"/>
</dbReference>
<gene>
    <name evidence="3" type="ORF">SAMN05216474_1039</name>
</gene>
<dbReference type="SUPFAM" id="SSF55681">
    <property type="entry name" value="Class II aaRS and biotin synthetases"/>
    <property type="match status" value="1"/>
</dbReference>
<dbReference type="OrthoDB" id="9807064at2"/>
<dbReference type="RefSeq" id="WP_090247149.1">
    <property type="nucleotide sequence ID" value="NZ_FPAS01000001.1"/>
</dbReference>
<name>A0A1I6YN63_9FLAO</name>
<dbReference type="STRING" id="477690.SAMN05216474_1039"/>
<dbReference type="InterPro" id="IPR004143">
    <property type="entry name" value="BPL_LPL_catalytic"/>
</dbReference>
<dbReference type="AlphaFoldDB" id="A0A1I6YN63"/>
<feature type="domain" description="BPL/LPL catalytic" evidence="2">
    <location>
        <begin position="5"/>
        <end position="182"/>
    </location>
</feature>
<evidence type="ECO:0000256" key="1">
    <source>
        <dbReference type="ARBA" id="ARBA00022598"/>
    </source>
</evidence>
<protein>
    <submittedName>
        <fullName evidence="3">BirA family transcriptional regulator, biotin operon repressor / biotin-[acetyl-CoA-carboxylase] ligase</fullName>
    </submittedName>
</protein>
<dbReference type="PANTHER" id="PTHR12835">
    <property type="entry name" value="BIOTIN PROTEIN LIGASE"/>
    <property type="match status" value="1"/>
</dbReference>